<reference evidence="1 2" key="1">
    <citation type="submission" date="2020-02" db="EMBL/GenBank/DDBJ databases">
        <authorList>
            <person name="Chaudhuri R."/>
        </authorList>
    </citation>
    <scope>NUCLEOTIDE SEQUENCE [LARGE SCALE GENOMIC DNA]</scope>
    <source>
        <strain evidence="1">SFB21</strain>
    </source>
</reference>
<dbReference type="Gene3D" id="3.90.1150.30">
    <property type="match status" value="1"/>
</dbReference>
<dbReference type="InterPro" id="IPR038056">
    <property type="entry name" value="YjbR-like_sf"/>
</dbReference>
<dbReference type="SUPFAM" id="SSF142906">
    <property type="entry name" value="YjbR-like"/>
    <property type="match status" value="1"/>
</dbReference>
<dbReference type="EMBL" id="CADDTS010000034">
    <property type="protein sequence ID" value="CAB1217270.1"/>
    <property type="molecule type" value="Genomic_DNA"/>
</dbReference>
<evidence type="ECO:0000313" key="1">
    <source>
        <dbReference type="EMBL" id="CAB1217270.1"/>
    </source>
</evidence>
<dbReference type="Proteomes" id="UP000489961">
    <property type="component" value="Unassembled WGS sequence"/>
</dbReference>
<name>A0A811GDS2_9GAMM</name>
<gene>
    <name evidence="1" type="ORF">SFB21_2064</name>
</gene>
<dbReference type="AlphaFoldDB" id="A0A811GDS2"/>
<evidence type="ECO:0000313" key="2">
    <source>
        <dbReference type="Proteomes" id="UP000489961"/>
    </source>
</evidence>
<proteinExistence type="predicted"/>
<evidence type="ECO:0008006" key="3">
    <source>
        <dbReference type="Google" id="ProtNLM"/>
    </source>
</evidence>
<organism evidence="1 2">
    <name type="scientific">Acinetobacter bouvetii</name>
    <dbReference type="NCBI Taxonomy" id="202951"/>
    <lineage>
        <taxon>Bacteria</taxon>
        <taxon>Pseudomonadati</taxon>
        <taxon>Pseudomonadota</taxon>
        <taxon>Gammaproteobacteria</taxon>
        <taxon>Moraxellales</taxon>
        <taxon>Moraxellaceae</taxon>
        <taxon>Acinetobacter</taxon>
    </lineage>
</organism>
<dbReference type="PANTHER" id="PTHR35145">
    <property type="entry name" value="CYTOPLASMIC PROTEIN-RELATED"/>
    <property type="match status" value="1"/>
</dbReference>
<protein>
    <recommendedName>
        <fullName evidence="3">MmcQ/YjbR family DNA-binding protein</fullName>
    </recommendedName>
</protein>
<accession>A0A811GDS2</accession>
<dbReference type="InterPro" id="IPR058532">
    <property type="entry name" value="YjbR/MT2646/Rv2570-like"/>
</dbReference>
<sequence length="125" mass="14458">MTLHHLARQTALQFPEVTVSQPFGNGCDVFKVMDKVFMLSFHLEGKAAINLKVIPDDGTMLRDIYPYIRAGWHMNKQHWVTVYEDENLDESLVQDLVQNSYDLVVEKLKKVERLRIEALKSIPSN</sequence>
<dbReference type="Pfam" id="PF04237">
    <property type="entry name" value="YjbR"/>
    <property type="match status" value="1"/>
</dbReference>
<comment type="caution">
    <text evidence="1">The sequence shown here is derived from an EMBL/GenBank/DDBJ whole genome shotgun (WGS) entry which is preliminary data.</text>
</comment>
<dbReference type="RefSeq" id="WP_174559931.1">
    <property type="nucleotide sequence ID" value="NZ_CADDTS010000034.1"/>
</dbReference>
<dbReference type="PANTHER" id="PTHR35145:SF1">
    <property type="entry name" value="CYTOPLASMIC PROTEIN"/>
    <property type="match status" value="1"/>
</dbReference>
<dbReference type="InterPro" id="IPR007351">
    <property type="entry name" value="YjbR"/>
</dbReference>